<evidence type="ECO:0000313" key="4">
    <source>
        <dbReference type="Proteomes" id="UP001596380"/>
    </source>
</evidence>
<organism evidence="3 4">
    <name type="scientific">Actinomadura yumaensis</name>
    <dbReference type="NCBI Taxonomy" id="111807"/>
    <lineage>
        <taxon>Bacteria</taxon>
        <taxon>Bacillati</taxon>
        <taxon>Actinomycetota</taxon>
        <taxon>Actinomycetes</taxon>
        <taxon>Streptosporangiales</taxon>
        <taxon>Thermomonosporaceae</taxon>
        <taxon>Actinomadura</taxon>
    </lineage>
</organism>
<dbReference type="Pfam" id="PF13546">
    <property type="entry name" value="DDE_5"/>
    <property type="match status" value="1"/>
</dbReference>
<dbReference type="Proteomes" id="UP001596380">
    <property type="component" value="Unassembled WGS sequence"/>
</dbReference>
<proteinExistence type="predicted"/>
<name>A0ABW2CCZ7_9ACTN</name>
<dbReference type="RefSeq" id="WP_241683121.1">
    <property type="nucleotide sequence ID" value="NZ_JBHSXE010000001.1"/>
</dbReference>
<feature type="domain" description="Transposase IS701-like DDE" evidence="2">
    <location>
        <begin position="1"/>
        <end position="100"/>
    </location>
</feature>
<gene>
    <name evidence="3" type="ORF">ACFQKB_05685</name>
</gene>
<feature type="region of interest" description="Disordered" evidence="1">
    <location>
        <begin position="108"/>
        <end position="132"/>
    </location>
</feature>
<dbReference type="InterPro" id="IPR038721">
    <property type="entry name" value="IS701-like_DDE_dom"/>
</dbReference>
<feature type="compositionally biased region" description="Basic and acidic residues" evidence="1">
    <location>
        <begin position="112"/>
        <end position="126"/>
    </location>
</feature>
<reference evidence="4" key="1">
    <citation type="journal article" date="2019" name="Int. J. Syst. Evol. Microbiol.">
        <title>The Global Catalogue of Microorganisms (GCM) 10K type strain sequencing project: providing services to taxonomists for standard genome sequencing and annotation.</title>
        <authorList>
            <consortium name="The Broad Institute Genomics Platform"/>
            <consortium name="The Broad Institute Genome Sequencing Center for Infectious Disease"/>
            <person name="Wu L."/>
            <person name="Ma J."/>
        </authorList>
    </citation>
    <scope>NUCLEOTIDE SEQUENCE [LARGE SCALE GENOMIC DNA]</scope>
    <source>
        <strain evidence="4">JCM 3369</strain>
    </source>
</reference>
<sequence length="132" mass="14764">MHDALNCGRIDAEQLRWALAALPLPLAADGQIVLAVDVSPWLRPDADTSPDRAFCHTYGRSEKAKHQMLALSALEKRLARPTPRAGLRRARFLDDRWERTESACRLEGTGRSWRDDRGSGVGEGRHHGTGRR</sequence>
<dbReference type="EMBL" id="JBHSXS010000002">
    <property type="protein sequence ID" value="MFC6879252.1"/>
    <property type="molecule type" value="Genomic_DNA"/>
</dbReference>
<evidence type="ECO:0000256" key="1">
    <source>
        <dbReference type="SAM" id="MobiDB-lite"/>
    </source>
</evidence>
<accession>A0ABW2CCZ7</accession>
<comment type="caution">
    <text evidence="3">The sequence shown here is derived from an EMBL/GenBank/DDBJ whole genome shotgun (WGS) entry which is preliminary data.</text>
</comment>
<evidence type="ECO:0000313" key="3">
    <source>
        <dbReference type="EMBL" id="MFC6879252.1"/>
    </source>
</evidence>
<protein>
    <submittedName>
        <fullName evidence="3">Transposase</fullName>
    </submittedName>
</protein>
<evidence type="ECO:0000259" key="2">
    <source>
        <dbReference type="Pfam" id="PF13546"/>
    </source>
</evidence>
<keyword evidence="4" id="KW-1185">Reference proteome</keyword>